<accession>A0A430B6U5</accession>
<dbReference type="OrthoDB" id="423921at2"/>
<dbReference type="CDD" id="cd04301">
    <property type="entry name" value="NAT_SF"/>
    <property type="match status" value="1"/>
</dbReference>
<feature type="domain" description="N-acetyltransferase" evidence="1">
    <location>
        <begin position="3"/>
        <end position="152"/>
    </location>
</feature>
<evidence type="ECO:0000313" key="4">
    <source>
        <dbReference type="Proteomes" id="UP000288028"/>
    </source>
</evidence>
<dbReference type="Gene3D" id="3.40.630.30">
    <property type="match status" value="1"/>
</dbReference>
<dbReference type="InterPro" id="IPR016181">
    <property type="entry name" value="Acyl_CoA_acyltransferase"/>
</dbReference>
<dbReference type="Pfam" id="PF00583">
    <property type="entry name" value="Acetyltransf_1"/>
    <property type="match status" value="1"/>
</dbReference>
<name>A0A430B6U5_9ENTE</name>
<evidence type="ECO:0000313" key="2">
    <source>
        <dbReference type="EMBL" id="MDT2832596.1"/>
    </source>
</evidence>
<dbReference type="Proteomes" id="UP001268577">
    <property type="component" value="Unassembled WGS sequence"/>
</dbReference>
<dbReference type="SUPFAM" id="SSF55729">
    <property type="entry name" value="Acyl-CoA N-acyltransferases (Nat)"/>
    <property type="match status" value="1"/>
</dbReference>
<keyword evidence="4" id="KW-1185">Reference proteome</keyword>
<organism evidence="3 4">
    <name type="scientific">Vagococcus carniphilus</name>
    <dbReference type="NCBI Taxonomy" id="218144"/>
    <lineage>
        <taxon>Bacteria</taxon>
        <taxon>Bacillati</taxon>
        <taxon>Bacillota</taxon>
        <taxon>Bacilli</taxon>
        <taxon>Lactobacillales</taxon>
        <taxon>Enterococcaceae</taxon>
        <taxon>Vagococcus</taxon>
    </lineage>
</organism>
<reference evidence="3 4" key="1">
    <citation type="submission" date="2017-05" db="EMBL/GenBank/DDBJ databases">
        <title>Vagococcus spp. assemblies.</title>
        <authorList>
            <person name="Gulvik C.A."/>
        </authorList>
    </citation>
    <scope>NUCLEOTIDE SEQUENCE [LARGE SCALE GENOMIC DNA]</scope>
    <source>
        <strain evidence="3 4">SS1714</strain>
    </source>
</reference>
<protein>
    <submittedName>
        <fullName evidence="2">GNAT family N-acetyltransferase</fullName>
    </submittedName>
</protein>
<gene>
    <name evidence="3" type="ORF">CBF28_03635</name>
    <name evidence="2" type="ORF">P7H70_00900</name>
</gene>
<dbReference type="GO" id="GO:0016747">
    <property type="term" value="F:acyltransferase activity, transferring groups other than amino-acyl groups"/>
    <property type="evidence" value="ECO:0007669"/>
    <property type="project" value="InterPro"/>
</dbReference>
<sequence>MISEVKKIPASRLEECLAIFKDDELNKAYNGQVLDWVKTGIRKNELWGAISQSGEIIAVMWIEENGFFHEYPYLALIGVKKEYQGQGLGSFLLRVYEAIGRSLNKSKITLMVGDFNYRAKELYESVGYKEIGKVESAYMPTIAEYIMMKKIDN</sequence>
<evidence type="ECO:0000259" key="1">
    <source>
        <dbReference type="PROSITE" id="PS51186"/>
    </source>
</evidence>
<reference evidence="2" key="2">
    <citation type="submission" date="2023-03" db="EMBL/GenBank/DDBJ databases">
        <authorList>
            <person name="Shen W."/>
            <person name="Cai J."/>
        </authorList>
    </citation>
    <scope>NUCLEOTIDE SEQUENCE</scope>
    <source>
        <strain evidence="2">P96-3</strain>
    </source>
</reference>
<dbReference type="EMBL" id="JARQBZ010000001">
    <property type="protein sequence ID" value="MDT2832596.1"/>
    <property type="molecule type" value="Genomic_DNA"/>
</dbReference>
<comment type="caution">
    <text evidence="3">The sequence shown here is derived from an EMBL/GenBank/DDBJ whole genome shotgun (WGS) entry which is preliminary data.</text>
</comment>
<proteinExistence type="predicted"/>
<dbReference type="EMBL" id="NGKB01000003">
    <property type="protein sequence ID" value="RSU16052.1"/>
    <property type="molecule type" value="Genomic_DNA"/>
</dbReference>
<evidence type="ECO:0000313" key="3">
    <source>
        <dbReference type="EMBL" id="RSU16052.1"/>
    </source>
</evidence>
<dbReference type="Proteomes" id="UP000288028">
    <property type="component" value="Unassembled WGS sequence"/>
</dbReference>
<dbReference type="PROSITE" id="PS51186">
    <property type="entry name" value="GNAT"/>
    <property type="match status" value="1"/>
</dbReference>
<dbReference type="InterPro" id="IPR000182">
    <property type="entry name" value="GNAT_dom"/>
</dbReference>
<dbReference type="GeneID" id="95581452"/>
<dbReference type="AlphaFoldDB" id="A0A430B6U5"/>
<dbReference type="RefSeq" id="WP_126792053.1">
    <property type="nucleotide sequence ID" value="NZ_CP060720.1"/>
</dbReference>